<evidence type="ECO:0000313" key="7">
    <source>
        <dbReference type="Proteomes" id="UP001315686"/>
    </source>
</evidence>
<gene>
    <name evidence="6" type="ORF">IV417_12410</name>
</gene>
<protein>
    <submittedName>
        <fullName evidence="6">EI24 domain-containing protein</fullName>
    </submittedName>
</protein>
<name>A0AAP2CQE3_9RHOB</name>
<feature type="transmembrane region" description="Helical" evidence="5">
    <location>
        <begin position="115"/>
        <end position="134"/>
    </location>
</feature>
<dbReference type="InterPro" id="IPR059112">
    <property type="entry name" value="CysZ/EI24"/>
</dbReference>
<dbReference type="Proteomes" id="UP001315686">
    <property type="component" value="Unassembled WGS sequence"/>
</dbReference>
<dbReference type="Pfam" id="PF07264">
    <property type="entry name" value="EI24"/>
    <property type="match status" value="1"/>
</dbReference>
<comment type="caution">
    <text evidence="6">The sequence shown here is derived from an EMBL/GenBank/DDBJ whole genome shotgun (WGS) entry which is preliminary data.</text>
</comment>
<keyword evidence="3 5" id="KW-1133">Transmembrane helix</keyword>
<keyword evidence="4 5" id="KW-0472">Membrane</keyword>
<reference evidence="6 7" key="1">
    <citation type="journal article" date="2021" name="Arch. Microbiol.">
        <title>Harenicola maris gen. nov., sp. nov. isolated from the Sea of Japan shallow sediments.</title>
        <authorList>
            <person name="Romanenko L.A."/>
            <person name="Kurilenko V.V."/>
            <person name="Chernysheva N.Y."/>
            <person name="Tekutyeva L.A."/>
            <person name="Velansky P.V."/>
            <person name="Svetashev V.I."/>
            <person name="Isaeva M.P."/>
        </authorList>
    </citation>
    <scope>NUCLEOTIDE SEQUENCE [LARGE SCALE GENOMIC DNA]</scope>
    <source>
        <strain evidence="6 7">KMM 3653</strain>
    </source>
</reference>
<comment type="subcellular location">
    <subcellularLocation>
        <location evidence="1">Membrane</location>
        <topology evidence="1">Multi-pass membrane protein</topology>
    </subcellularLocation>
</comment>
<evidence type="ECO:0000313" key="6">
    <source>
        <dbReference type="EMBL" id="MBT0958193.1"/>
    </source>
</evidence>
<proteinExistence type="predicted"/>
<dbReference type="RefSeq" id="WP_327794407.1">
    <property type="nucleotide sequence ID" value="NZ_JADQAZ010000002.1"/>
</dbReference>
<sequence length="238" mass="26737">MIFSDFAKAVAQVFDPRFLRVLLIGVGLTIALLVGIYFLFQWGIMWLLPENLTIFGYEITWLDNILGWASVGVTLLLSMFLMVPVASAFTGLFLDDIARAVEERHYAGLPPVPRLPWGEVIADTLAFLGLLLLANLGMLLIYILAFPIAPLLFIAVNGLLLGREYFQMVAMRRLGRSGANRARSRHFLNVWWAGILMTVPLSIPILNLFVPILACATFTHQFHRLEPQRQERTPARTG</sequence>
<feature type="transmembrane region" description="Helical" evidence="5">
    <location>
        <begin position="140"/>
        <end position="166"/>
    </location>
</feature>
<keyword evidence="2 5" id="KW-0812">Transmembrane</keyword>
<evidence type="ECO:0000256" key="4">
    <source>
        <dbReference type="ARBA" id="ARBA00023136"/>
    </source>
</evidence>
<evidence type="ECO:0000256" key="2">
    <source>
        <dbReference type="ARBA" id="ARBA00022692"/>
    </source>
</evidence>
<evidence type="ECO:0000256" key="1">
    <source>
        <dbReference type="ARBA" id="ARBA00004141"/>
    </source>
</evidence>
<feature type="transmembrane region" description="Helical" evidence="5">
    <location>
        <begin position="21"/>
        <end position="45"/>
    </location>
</feature>
<feature type="transmembrane region" description="Helical" evidence="5">
    <location>
        <begin position="65"/>
        <end position="94"/>
    </location>
</feature>
<evidence type="ECO:0000256" key="5">
    <source>
        <dbReference type="SAM" id="Phobius"/>
    </source>
</evidence>
<keyword evidence="7" id="KW-1185">Reference proteome</keyword>
<organism evidence="6 7">
    <name type="scientific">Harenicola maris</name>
    <dbReference type="NCBI Taxonomy" id="2841044"/>
    <lineage>
        <taxon>Bacteria</taxon>
        <taxon>Pseudomonadati</taxon>
        <taxon>Pseudomonadota</taxon>
        <taxon>Alphaproteobacteria</taxon>
        <taxon>Rhodobacterales</taxon>
        <taxon>Paracoccaceae</taxon>
        <taxon>Harenicola</taxon>
    </lineage>
</organism>
<evidence type="ECO:0000256" key="3">
    <source>
        <dbReference type="ARBA" id="ARBA00022989"/>
    </source>
</evidence>
<accession>A0AAP2CQE3</accession>
<dbReference type="EMBL" id="JADQAZ010000002">
    <property type="protein sequence ID" value="MBT0958193.1"/>
    <property type="molecule type" value="Genomic_DNA"/>
</dbReference>
<dbReference type="AlphaFoldDB" id="A0AAP2CQE3"/>
<feature type="transmembrane region" description="Helical" evidence="5">
    <location>
        <begin position="187"/>
        <end position="214"/>
    </location>
</feature>